<dbReference type="InterPro" id="IPR001878">
    <property type="entry name" value="Znf_CCHC"/>
</dbReference>
<dbReference type="Proteomes" id="UP001314170">
    <property type="component" value="Unassembled WGS sequence"/>
</dbReference>
<dbReference type="GO" id="GO:0000076">
    <property type="term" value="P:DNA replication checkpoint signaling"/>
    <property type="evidence" value="ECO:0007669"/>
    <property type="project" value="UniProtKB-UniRule"/>
</dbReference>
<dbReference type="EMBL" id="CAWUPB010000851">
    <property type="protein sequence ID" value="CAK7326926.1"/>
    <property type="molecule type" value="Genomic_DNA"/>
</dbReference>
<evidence type="ECO:0000256" key="4">
    <source>
        <dbReference type="ARBA" id="ARBA00023242"/>
    </source>
</evidence>
<protein>
    <recommendedName>
        <fullName evidence="9">CCHC-type domain-containing protein</fullName>
    </recommendedName>
</protein>
<keyword evidence="4 7" id="KW-0539">Nucleus</keyword>
<comment type="subcellular location">
    <subcellularLocation>
        <location evidence="1 7">Nucleus</location>
    </subcellularLocation>
</comment>
<comment type="similarity">
    <text evidence="2 7">Belongs to the CSM3 family.</text>
</comment>
<feature type="region of interest" description="Disordered" evidence="8">
    <location>
        <begin position="180"/>
        <end position="215"/>
    </location>
</feature>
<proteinExistence type="inferred from homology"/>
<dbReference type="GO" id="GO:0008270">
    <property type="term" value="F:zinc ion binding"/>
    <property type="evidence" value="ECO:0007669"/>
    <property type="project" value="UniProtKB-KW"/>
</dbReference>
<dbReference type="GO" id="GO:0006974">
    <property type="term" value="P:DNA damage response"/>
    <property type="evidence" value="ECO:0007669"/>
    <property type="project" value="UniProtKB-KW"/>
</dbReference>
<dbReference type="GO" id="GO:0003677">
    <property type="term" value="F:DNA binding"/>
    <property type="evidence" value="ECO:0007669"/>
    <property type="project" value="TreeGrafter"/>
</dbReference>
<comment type="function">
    <text evidence="7">Plays an important role in the control of DNA replication and the maintenance of replication fork stability.</text>
</comment>
<dbReference type="InterPro" id="IPR036875">
    <property type="entry name" value="Znf_CCHC_sf"/>
</dbReference>
<dbReference type="InterPro" id="IPR012923">
    <property type="entry name" value="Csm3"/>
</dbReference>
<organism evidence="10 11">
    <name type="scientific">Dovyalis caffra</name>
    <dbReference type="NCBI Taxonomy" id="77055"/>
    <lineage>
        <taxon>Eukaryota</taxon>
        <taxon>Viridiplantae</taxon>
        <taxon>Streptophyta</taxon>
        <taxon>Embryophyta</taxon>
        <taxon>Tracheophyta</taxon>
        <taxon>Spermatophyta</taxon>
        <taxon>Magnoliopsida</taxon>
        <taxon>eudicotyledons</taxon>
        <taxon>Gunneridae</taxon>
        <taxon>Pentapetalae</taxon>
        <taxon>rosids</taxon>
        <taxon>fabids</taxon>
        <taxon>Malpighiales</taxon>
        <taxon>Salicaceae</taxon>
        <taxon>Flacourtieae</taxon>
        <taxon>Dovyalis</taxon>
    </lineage>
</organism>
<dbReference type="GO" id="GO:0031298">
    <property type="term" value="C:replication fork protection complex"/>
    <property type="evidence" value="ECO:0007669"/>
    <property type="project" value="TreeGrafter"/>
</dbReference>
<gene>
    <name evidence="10" type="ORF">DCAF_LOCUS4632</name>
</gene>
<feature type="region of interest" description="Disordered" evidence="8">
    <location>
        <begin position="1"/>
        <end position="87"/>
    </location>
</feature>
<dbReference type="GO" id="GO:0043111">
    <property type="term" value="P:replication fork arrest"/>
    <property type="evidence" value="ECO:0007669"/>
    <property type="project" value="TreeGrafter"/>
</dbReference>
<evidence type="ECO:0000259" key="9">
    <source>
        <dbReference type="PROSITE" id="PS50158"/>
    </source>
</evidence>
<keyword evidence="6" id="KW-0863">Zinc-finger</keyword>
<dbReference type="InterPro" id="IPR040038">
    <property type="entry name" value="TIPIN/Csm3/Swi3"/>
</dbReference>
<feature type="domain" description="CCHC-type" evidence="9">
    <location>
        <begin position="11"/>
        <end position="26"/>
    </location>
</feature>
<evidence type="ECO:0000313" key="10">
    <source>
        <dbReference type="EMBL" id="CAK7326926.1"/>
    </source>
</evidence>
<accession>A0AAV1QZM9</accession>
<dbReference type="Gene3D" id="4.10.60.10">
    <property type="entry name" value="Zinc finger, CCHC-type"/>
    <property type="match status" value="1"/>
</dbReference>
<dbReference type="GO" id="GO:0031297">
    <property type="term" value="P:replication fork processing"/>
    <property type="evidence" value="ECO:0007669"/>
    <property type="project" value="UniProtKB-UniRule"/>
</dbReference>
<evidence type="ECO:0000256" key="3">
    <source>
        <dbReference type="ARBA" id="ARBA00022763"/>
    </source>
</evidence>
<evidence type="ECO:0000256" key="5">
    <source>
        <dbReference type="ARBA" id="ARBA00023306"/>
    </source>
</evidence>
<comment type="caution">
    <text evidence="10">The sequence shown here is derived from an EMBL/GenBank/DDBJ whole genome shotgun (WGS) entry which is preliminary data.</text>
</comment>
<keyword evidence="5 7" id="KW-0131">Cell cycle</keyword>
<dbReference type="PANTHER" id="PTHR13220:SF11">
    <property type="entry name" value="TIMELESS-INTERACTING PROTEIN"/>
    <property type="match status" value="1"/>
</dbReference>
<dbReference type="SUPFAM" id="SSF57756">
    <property type="entry name" value="Retrovirus zinc finger-like domains"/>
    <property type="match status" value="1"/>
</dbReference>
<evidence type="ECO:0000256" key="6">
    <source>
        <dbReference type="PROSITE-ProRule" id="PRU00047"/>
    </source>
</evidence>
<keyword evidence="6" id="KW-0862">Zinc</keyword>
<keyword evidence="11" id="KW-1185">Reference proteome</keyword>
<evidence type="ECO:0000313" key="11">
    <source>
        <dbReference type="Proteomes" id="UP001314170"/>
    </source>
</evidence>
<dbReference type="PANTHER" id="PTHR13220">
    <property type="entry name" value="TIMELESS INTERACTING-RELATED"/>
    <property type="match status" value="1"/>
</dbReference>
<evidence type="ECO:0000256" key="1">
    <source>
        <dbReference type="ARBA" id="ARBA00004123"/>
    </source>
</evidence>
<dbReference type="AlphaFoldDB" id="A0AAV1QZM9"/>
<name>A0AAV1QZM9_9ROSI</name>
<evidence type="ECO:0000256" key="7">
    <source>
        <dbReference type="RuleBase" id="RU366049"/>
    </source>
</evidence>
<dbReference type="Pfam" id="PF00098">
    <property type="entry name" value="zf-CCHC"/>
    <property type="match status" value="1"/>
</dbReference>
<evidence type="ECO:0000256" key="8">
    <source>
        <dbReference type="SAM" id="MobiDB-lite"/>
    </source>
</evidence>
<keyword evidence="3 7" id="KW-0227">DNA damage</keyword>
<feature type="compositionally biased region" description="Low complexity" evidence="8">
    <location>
        <begin position="37"/>
        <end position="67"/>
    </location>
</feature>
<keyword evidence="6" id="KW-0479">Metal-binding</keyword>
<dbReference type="PROSITE" id="PS50158">
    <property type="entry name" value="ZF_CCHC"/>
    <property type="match status" value="1"/>
</dbReference>
<reference evidence="10 11" key="1">
    <citation type="submission" date="2024-01" db="EMBL/GenBank/DDBJ databases">
        <authorList>
            <person name="Waweru B."/>
        </authorList>
    </citation>
    <scope>NUCLEOTIDE SEQUENCE [LARGE SCALE GENOMIC DNA]</scope>
</reference>
<evidence type="ECO:0000256" key="2">
    <source>
        <dbReference type="ARBA" id="ARBA00006075"/>
    </source>
</evidence>
<sequence length="378" mass="42401">MEKTSVAPTGCYKCGRPGHWSRDCPDSNPNPNPNPSSNPNSSRSFPSNNNSSSNNNNYYSSSNSKAAKAAEKPKKVPRSRPKLTPELLLGEDNGLGFILRHFPRNFKYRGRGHEVSDLGNLIGLYSEWHSHLLPYYSFDQFVHKVEKVAASKRAKMCIRELRERVASGGDPTKLRESLTEHVSANVEHGQSSPAEGLNTEVTHDEGDPLSENHDADVMPEDMLHEVYDRATEEPSQTLDRRDMELPNEINGSSCSNEASMTEEQKVRMEANRLKALERAAARAHIKDDRTLFIAMPYPMDLLLEGLATANDGGSSLIAMLIGYRCSFVVKLHDWWWPLLTVEFKPYPKAGISEEQKQQLHVLVADYLINGLDQFGCFK</sequence>
<dbReference type="SMART" id="SM00343">
    <property type="entry name" value="ZnF_C2HC"/>
    <property type="match status" value="1"/>
</dbReference>
<feature type="compositionally biased region" description="Basic and acidic residues" evidence="8">
    <location>
        <begin position="201"/>
        <end position="215"/>
    </location>
</feature>
<dbReference type="Pfam" id="PF07962">
    <property type="entry name" value="Swi3"/>
    <property type="match status" value="1"/>
</dbReference>